<keyword evidence="2" id="KW-1185">Reference proteome</keyword>
<comment type="caution">
    <text evidence="1">The sequence shown here is derived from an EMBL/GenBank/DDBJ whole genome shotgun (WGS) entry which is preliminary data.</text>
</comment>
<proteinExistence type="predicted"/>
<sequence length="358" mass="38431">MKKQQGAALIIVLALLAGSLMLGLSGMNSALIDERLAGNYRAASLAQMAAEDMAGYIRKNYEYLEIDDDIERKDENDWNIIKMEEVGFSENEDVTLQRSYSACHSTTSGTDACEQVYQWLTDKLLEVPFYIARGQVMEGNGGKIVAKHLVVVGKASPLTTPLLCVGSGCPDEMPGSLEGYFSDKEHPLPDDFICQGGGNSGNSKKSCRTNPNEDSDVKYYRKINSLGSWVGFVNGLADEVFEGNDLPEGERYQPEVFVIEGDENKVSSKVNTSGVIVIRDGATFEAGGGGTHEGLIIVAEGGHLSVKGTYSIYGSIVALGDLNGIDFSGGGGGDGVRYNTEALTGIPKGEVDYVWFSL</sequence>
<name>A0A7X3H1Y5_9GAMM</name>
<protein>
    <recommendedName>
        <fullName evidence="3">Type 4 fimbrial biogenesis protein PilX N-terminal domain-containing protein</fullName>
    </recommendedName>
</protein>
<evidence type="ECO:0008006" key="3">
    <source>
        <dbReference type="Google" id="ProtNLM"/>
    </source>
</evidence>
<reference evidence="1 2" key="1">
    <citation type="submission" date="2019-12" db="EMBL/GenBank/DDBJ databases">
        <title>Halomonas rutogse sp. nov. isolated from two lakes on Tibetan Plateau.</title>
        <authorList>
            <person name="Gao P."/>
        </authorList>
    </citation>
    <scope>NUCLEOTIDE SEQUENCE [LARGE SCALE GENOMIC DNA]</scope>
    <source>
        <strain evidence="1 2">ZH2S</strain>
    </source>
</reference>
<dbReference type="EMBL" id="WTKP01000008">
    <property type="protein sequence ID" value="MWJ29036.1"/>
    <property type="molecule type" value="Genomic_DNA"/>
</dbReference>
<dbReference type="RefSeq" id="WP_160419376.1">
    <property type="nucleotide sequence ID" value="NZ_WTKP01000008.1"/>
</dbReference>
<accession>A0A7X3H1Y5</accession>
<organism evidence="1 2">
    <name type="scientific">Vreelandella zhuhanensis</name>
    <dbReference type="NCBI Taxonomy" id="2684210"/>
    <lineage>
        <taxon>Bacteria</taxon>
        <taxon>Pseudomonadati</taxon>
        <taxon>Pseudomonadota</taxon>
        <taxon>Gammaproteobacteria</taxon>
        <taxon>Oceanospirillales</taxon>
        <taxon>Halomonadaceae</taxon>
        <taxon>Vreelandella</taxon>
    </lineage>
</organism>
<evidence type="ECO:0000313" key="2">
    <source>
        <dbReference type="Proteomes" id="UP000437638"/>
    </source>
</evidence>
<dbReference type="AlphaFoldDB" id="A0A7X3H1Y5"/>
<evidence type="ECO:0000313" key="1">
    <source>
        <dbReference type="EMBL" id="MWJ29036.1"/>
    </source>
</evidence>
<dbReference type="Proteomes" id="UP000437638">
    <property type="component" value="Unassembled WGS sequence"/>
</dbReference>
<gene>
    <name evidence="1" type="ORF">GPM19_12645</name>
</gene>